<dbReference type="PANTHER" id="PTHR38686">
    <property type="entry name" value="APOLIPOPROTEIN N-ACYLTRANSFERASE"/>
    <property type="match status" value="1"/>
</dbReference>
<reference evidence="11 12" key="1">
    <citation type="journal article" date="2006" name="Int. J. Syst. Evol. Microbiol.">
        <title>Dyella yeojuensis sp. nov., isolated from greenhouse soil in Korea.</title>
        <authorList>
            <person name="Kim B.Y."/>
            <person name="Weon H.Y."/>
            <person name="Lee K.H."/>
            <person name="Seok S.J."/>
            <person name="Kwon S.W."/>
            <person name="Go S.J."/>
            <person name="Stackebrandt E."/>
        </authorList>
    </citation>
    <scope>NUCLEOTIDE SEQUENCE [LARGE SCALE GENOMIC DNA]</scope>
    <source>
        <strain evidence="11 12">DSM 17673</strain>
    </source>
</reference>
<evidence type="ECO:0000256" key="4">
    <source>
        <dbReference type="ARBA" id="ARBA00022679"/>
    </source>
</evidence>
<evidence type="ECO:0000313" key="11">
    <source>
        <dbReference type="EMBL" id="NID13902.1"/>
    </source>
</evidence>
<comment type="caution">
    <text evidence="11">The sequence shown here is derived from an EMBL/GenBank/DDBJ whole genome shotgun (WGS) entry which is preliminary data.</text>
</comment>
<dbReference type="GO" id="GO:0042158">
    <property type="term" value="P:lipoprotein biosynthetic process"/>
    <property type="evidence" value="ECO:0007669"/>
    <property type="project" value="InterPro"/>
</dbReference>
<dbReference type="Gene3D" id="3.60.110.10">
    <property type="entry name" value="Carbon-nitrogen hydrolase"/>
    <property type="match status" value="1"/>
</dbReference>
<dbReference type="Pfam" id="PF20154">
    <property type="entry name" value="LNT_N"/>
    <property type="match status" value="1"/>
</dbReference>
<dbReference type="SUPFAM" id="SSF56317">
    <property type="entry name" value="Carbon-nitrogen hydrolase"/>
    <property type="match status" value="1"/>
</dbReference>
<keyword evidence="6 9" id="KW-1133">Transmembrane helix</keyword>
<dbReference type="InterPro" id="IPR045378">
    <property type="entry name" value="LNT_N"/>
</dbReference>
<evidence type="ECO:0000259" key="10">
    <source>
        <dbReference type="PROSITE" id="PS50263"/>
    </source>
</evidence>
<name>A0A7X5QRC8_9GAMM</name>
<feature type="transmembrane region" description="Helical" evidence="9">
    <location>
        <begin position="451"/>
        <end position="469"/>
    </location>
</feature>
<organism evidence="11 12">
    <name type="scientific">Luteibacter yeojuensis</name>
    <dbReference type="NCBI Taxonomy" id="345309"/>
    <lineage>
        <taxon>Bacteria</taxon>
        <taxon>Pseudomonadati</taxon>
        <taxon>Pseudomonadota</taxon>
        <taxon>Gammaproteobacteria</taxon>
        <taxon>Lysobacterales</taxon>
        <taxon>Rhodanobacteraceae</taxon>
        <taxon>Luteibacter</taxon>
    </lineage>
</organism>
<feature type="transmembrane region" description="Helical" evidence="9">
    <location>
        <begin position="81"/>
        <end position="102"/>
    </location>
</feature>
<evidence type="ECO:0000256" key="3">
    <source>
        <dbReference type="ARBA" id="ARBA00022475"/>
    </source>
</evidence>
<dbReference type="RefSeq" id="WP_166697646.1">
    <property type="nucleotide sequence ID" value="NZ_JAAQTL010000001.1"/>
</dbReference>
<feature type="transmembrane region" description="Helical" evidence="9">
    <location>
        <begin position="154"/>
        <end position="178"/>
    </location>
</feature>
<keyword evidence="7 9" id="KW-0472">Membrane</keyword>
<dbReference type="InterPro" id="IPR004563">
    <property type="entry name" value="Apolipo_AcylTrfase"/>
</dbReference>
<keyword evidence="5 9" id="KW-0812">Transmembrane</keyword>
<feature type="domain" description="CN hydrolase" evidence="10">
    <location>
        <begin position="219"/>
        <end position="438"/>
    </location>
</feature>
<evidence type="ECO:0000313" key="12">
    <source>
        <dbReference type="Proteomes" id="UP000518878"/>
    </source>
</evidence>
<dbReference type="InterPro" id="IPR036526">
    <property type="entry name" value="C-N_Hydrolase_sf"/>
</dbReference>
<feature type="transmembrane region" description="Helical" evidence="9">
    <location>
        <begin position="56"/>
        <end position="75"/>
    </location>
</feature>
<feature type="transmembrane region" description="Helical" evidence="9">
    <location>
        <begin position="114"/>
        <end position="134"/>
    </location>
</feature>
<keyword evidence="12" id="KW-1185">Reference proteome</keyword>
<feature type="transmembrane region" description="Helical" evidence="9">
    <location>
        <begin position="9"/>
        <end position="26"/>
    </location>
</feature>
<dbReference type="InterPro" id="IPR003010">
    <property type="entry name" value="C-N_Hydrolase"/>
</dbReference>
<dbReference type="Proteomes" id="UP000518878">
    <property type="component" value="Unassembled WGS sequence"/>
</dbReference>
<protein>
    <recommendedName>
        <fullName evidence="10">CN hydrolase domain-containing protein</fullName>
    </recommendedName>
</protein>
<sequence length="483" mass="51733">MPTRPERSAVSTWALATALTAVGWWFGSGTQPLWWVTWLAPLPVLWLASRVRTSRAVAAAFLAMAAGSGNLWSYLYGHIHLPLVTVIYAMVLPGLMFALCVLLHKRLLSRGRPLAALLAVPVTWVALAFVNNLLSPHGTFFDIAYTQMNALPMIQLAALTGIWGIGMLLLLVATALAMLGATDVPARARIGMAGTAVLILAVVLGYGFWRLAAPAASSVRVGLVSLEQTGKLAAVDSPEGKARKDRYLAALDRAAAQGAQVVVIPEGTFAASATIPSFAGFAQQSGITVNVAVDYQDEPGIERNMAMVFQPGAASPVMYNKHHLIPGFEDRFTPGTEFVTLSGRPRIGLAICKDMDFQDFAVAYGQRNTQLLLVPAWDFVTDGWLHSRMAIMRGVEGGFAVARAARSGRLTLSDDRGRVMAEVSSEQGDAELVGNLALRETRTLYARCGNWFAWLDVAVLLALVGLALAPGTRHSREGGNPVT</sequence>
<evidence type="ECO:0000256" key="5">
    <source>
        <dbReference type="ARBA" id="ARBA00022692"/>
    </source>
</evidence>
<proteinExistence type="inferred from homology"/>
<dbReference type="PANTHER" id="PTHR38686:SF1">
    <property type="entry name" value="APOLIPOPROTEIN N-ACYLTRANSFERASE"/>
    <property type="match status" value="1"/>
</dbReference>
<evidence type="ECO:0000256" key="1">
    <source>
        <dbReference type="ARBA" id="ARBA00004651"/>
    </source>
</evidence>
<evidence type="ECO:0000256" key="9">
    <source>
        <dbReference type="SAM" id="Phobius"/>
    </source>
</evidence>
<feature type="transmembrane region" description="Helical" evidence="9">
    <location>
        <begin position="190"/>
        <end position="209"/>
    </location>
</feature>
<gene>
    <name evidence="11" type="ORF">HBF32_00260</name>
</gene>
<dbReference type="Pfam" id="PF00795">
    <property type="entry name" value="CN_hydrolase"/>
    <property type="match status" value="1"/>
</dbReference>
<keyword evidence="3" id="KW-1003">Cell membrane</keyword>
<evidence type="ECO:0000256" key="6">
    <source>
        <dbReference type="ARBA" id="ARBA00022989"/>
    </source>
</evidence>
<dbReference type="AlphaFoldDB" id="A0A7X5QRC8"/>
<accession>A0A7X5QRC8</accession>
<evidence type="ECO:0000256" key="2">
    <source>
        <dbReference type="ARBA" id="ARBA00010065"/>
    </source>
</evidence>
<evidence type="ECO:0000256" key="8">
    <source>
        <dbReference type="ARBA" id="ARBA00023315"/>
    </source>
</evidence>
<keyword evidence="4" id="KW-0808">Transferase</keyword>
<dbReference type="GO" id="GO:0005886">
    <property type="term" value="C:plasma membrane"/>
    <property type="evidence" value="ECO:0007669"/>
    <property type="project" value="UniProtKB-SubCell"/>
</dbReference>
<comment type="similarity">
    <text evidence="2">Belongs to the CN hydrolase family. Apolipoprotein N-acyltransferase subfamily.</text>
</comment>
<dbReference type="GO" id="GO:0016410">
    <property type="term" value="F:N-acyltransferase activity"/>
    <property type="evidence" value="ECO:0007669"/>
    <property type="project" value="InterPro"/>
</dbReference>
<evidence type="ECO:0000256" key="7">
    <source>
        <dbReference type="ARBA" id="ARBA00023136"/>
    </source>
</evidence>
<comment type="subcellular location">
    <subcellularLocation>
        <location evidence="1">Cell membrane</location>
        <topology evidence="1">Multi-pass membrane protein</topology>
    </subcellularLocation>
</comment>
<dbReference type="EMBL" id="JAAQTL010000001">
    <property type="protein sequence ID" value="NID13902.1"/>
    <property type="molecule type" value="Genomic_DNA"/>
</dbReference>
<keyword evidence="8" id="KW-0012">Acyltransferase</keyword>
<dbReference type="PROSITE" id="PS50263">
    <property type="entry name" value="CN_HYDROLASE"/>
    <property type="match status" value="1"/>
</dbReference>